<sequence length="124" mass="14771">MIMEYFILYDLQVVNKIILLMAIKNNNFSTHPKIIQDDIINSQVENKLILNHLTALFNEFKKKQFIDLREITSITQLAALIVSDYSKLFDEFIELKDDTNLEVIFKEKREQKEYIEFWNLVPGK</sequence>
<evidence type="ECO:0000313" key="2">
    <source>
        <dbReference type="Proteomes" id="UP000478052"/>
    </source>
</evidence>
<proteinExistence type="predicted"/>
<dbReference type="AlphaFoldDB" id="A0A6G0Z8M5"/>
<comment type="caution">
    <text evidence="1">The sequence shown here is derived from an EMBL/GenBank/DDBJ whole genome shotgun (WGS) entry which is preliminary data.</text>
</comment>
<gene>
    <name evidence="1" type="ORF">FWK35_00011647</name>
</gene>
<dbReference type="OrthoDB" id="6611647at2759"/>
<dbReference type="Proteomes" id="UP000478052">
    <property type="component" value="Unassembled WGS sequence"/>
</dbReference>
<accession>A0A6G0Z8M5</accession>
<dbReference type="EMBL" id="VUJU01001081">
    <property type="protein sequence ID" value="KAF0766903.1"/>
    <property type="molecule type" value="Genomic_DNA"/>
</dbReference>
<protein>
    <submittedName>
        <fullName evidence="1">Zinc finger BED domain-containing protein 5-like</fullName>
    </submittedName>
</protein>
<keyword evidence="2" id="KW-1185">Reference proteome</keyword>
<evidence type="ECO:0000313" key="1">
    <source>
        <dbReference type="EMBL" id="KAF0766903.1"/>
    </source>
</evidence>
<organism evidence="1 2">
    <name type="scientific">Aphis craccivora</name>
    <name type="common">Cowpea aphid</name>
    <dbReference type="NCBI Taxonomy" id="307492"/>
    <lineage>
        <taxon>Eukaryota</taxon>
        <taxon>Metazoa</taxon>
        <taxon>Ecdysozoa</taxon>
        <taxon>Arthropoda</taxon>
        <taxon>Hexapoda</taxon>
        <taxon>Insecta</taxon>
        <taxon>Pterygota</taxon>
        <taxon>Neoptera</taxon>
        <taxon>Paraneoptera</taxon>
        <taxon>Hemiptera</taxon>
        <taxon>Sternorrhyncha</taxon>
        <taxon>Aphidomorpha</taxon>
        <taxon>Aphidoidea</taxon>
        <taxon>Aphididae</taxon>
        <taxon>Aphidini</taxon>
        <taxon>Aphis</taxon>
        <taxon>Aphis</taxon>
    </lineage>
</organism>
<reference evidence="1 2" key="1">
    <citation type="submission" date="2019-08" db="EMBL/GenBank/DDBJ databases">
        <title>Whole genome of Aphis craccivora.</title>
        <authorList>
            <person name="Voronova N.V."/>
            <person name="Shulinski R.S."/>
            <person name="Bandarenka Y.V."/>
            <person name="Zhorov D.G."/>
            <person name="Warner D."/>
        </authorList>
    </citation>
    <scope>NUCLEOTIDE SEQUENCE [LARGE SCALE GENOMIC DNA]</scope>
    <source>
        <strain evidence="1">180601</strain>
        <tissue evidence="1">Whole Body</tissue>
    </source>
</reference>
<name>A0A6G0Z8M5_APHCR</name>